<proteinExistence type="predicted"/>
<dbReference type="EMBL" id="JAUSUL010000005">
    <property type="protein sequence ID" value="MDQ0317422.1"/>
    <property type="molecule type" value="Genomic_DNA"/>
</dbReference>
<feature type="region of interest" description="Disordered" evidence="1">
    <location>
        <begin position="1"/>
        <end position="39"/>
    </location>
</feature>
<protein>
    <submittedName>
        <fullName evidence="2">Uncharacterized protein</fullName>
    </submittedName>
</protein>
<evidence type="ECO:0000313" key="2">
    <source>
        <dbReference type="EMBL" id="MDQ0317422.1"/>
    </source>
</evidence>
<reference evidence="2" key="1">
    <citation type="submission" date="2023-07" db="EMBL/GenBank/DDBJ databases">
        <title>Genomic Encyclopedia of Type Strains, Phase IV (KMG-IV): sequencing the most valuable type-strain genomes for metagenomic binning, comparative biology and taxonomic classification.</title>
        <authorList>
            <person name="Goeker M."/>
        </authorList>
    </citation>
    <scope>NUCLEOTIDE SEQUENCE</scope>
    <source>
        <strain evidence="2">DSM 21202</strain>
    </source>
</reference>
<evidence type="ECO:0000313" key="3">
    <source>
        <dbReference type="Proteomes" id="UP001229244"/>
    </source>
</evidence>
<dbReference type="RefSeq" id="WP_306887339.1">
    <property type="nucleotide sequence ID" value="NZ_JAUSUL010000005.1"/>
</dbReference>
<accession>A0AAE3VSJ9</accession>
<comment type="caution">
    <text evidence="2">The sequence shown here is derived from an EMBL/GenBank/DDBJ whole genome shotgun (WGS) entry which is preliminary data.</text>
</comment>
<sequence>MTSGFRLDVPGDGAQASELRLGGYQPGDEGIPGNYPGDPTQTDGILMTTRGEFALVSAKPAFAQHGKTVDIEVASGGFDLDAADSFTLTAKSLYLQSAEGVDASSSPPVVADGQVNIQTTSDFELRSHTSDVRILCEEGEYSTVMNGGWLIVMGRTDESSGTETAIKLIETIEVPAVWNFNYDSYYCLIRGVHTMVLFNESEAAVFSSSAIGAEFGKAEIKSGMQAIVSKACVLTSRVGGLVNSIYGFQANNNGVEVENEEIVSDNSIVSNEMNAAPQIITE</sequence>
<organism evidence="2 3">
    <name type="scientific">Amorphus orientalis</name>
    <dbReference type="NCBI Taxonomy" id="649198"/>
    <lineage>
        <taxon>Bacteria</taxon>
        <taxon>Pseudomonadati</taxon>
        <taxon>Pseudomonadota</taxon>
        <taxon>Alphaproteobacteria</taxon>
        <taxon>Hyphomicrobiales</taxon>
        <taxon>Amorphaceae</taxon>
        <taxon>Amorphus</taxon>
    </lineage>
</organism>
<gene>
    <name evidence="2" type="ORF">J2S73_003906</name>
</gene>
<keyword evidence="3" id="KW-1185">Reference proteome</keyword>
<dbReference type="Proteomes" id="UP001229244">
    <property type="component" value="Unassembled WGS sequence"/>
</dbReference>
<dbReference type="AlphaFoldDB" id="A0AAE3VSJ9"/>
<name>A0AAE3VSJ9_9HYPH</name>
<evidence type="ECO:0000256" key="1">
    <source>
        <dbReference type="SAM" id="MobiDB-lite"/>
    </source>
</evidence>